<reference evidence="1" key="1">
    <citation type="submission" date="2024-09" db="EMBL/GenBank/DDBJ databases">
        <title>Black Yeasts Isolated from many extreme environments.</title>
        <authorList>
            <person name="Coleine C."/>
            <person name="Stajich J.E."/>
            <person name="Selbmann L."/>
        </authorList>
    </citation>
    <scope>NUCLEOTIDE SEQUENCE</scope>
    <source>
        <strain evidence="1">CCFEE 5737</strain>
    </source>
</reference>
<proteinExistence type="predicted"/>
<protein>
    <submittedName>
        <fullName evidence="1">Uncharacterized protein</fullName>
    </submittedName>
</protein>
<comment type="caution">
    <text evidence="1">The sequence shown here is derived from an EMBL/GenBank/DDBJ whole genome shotgun (WGS) entry which is preliminary data.</text>
</comment>
<dbReference type="Proteomes" id="UP001186974">
    <property type="component" value="Unassembled WGS sequence"/>
</dbReference>
<keyword evidence="2" id="KW-1185">Reference proteome</keyword>
<organism evidence="1 2">
    <name type="scientific">Coniosporium uncinatum</name>
    <dbReference type="NCBI Taxonomy" id="93489"/>
    <lineage>
        <taxon>Eukaryota</taxon>
        <taxon>Fungi</taxon>
        <taxon>Dikarya</taxon>
        <taxon>Ascomycota</taxon>
        <taxon>Pezizomycotina</taxon>
        <taxon>Dothideomycetes</taxon>
        <taxon>Dothideomycetes incertae sedis</taxon>
        <taxon>Coniosporium</taxon>
    </lineage>
</organism>
<dbReference type="EMBL" id="JAWDJW010006726">
    <property type="protein sequence ID" value="KAK3063770.1"/>
    <property type="molecule type" value="Genomic_DNA"/>
</dbReference>
<name>A0ACC3D9A8_9PEZI</name>
<evidence type="ECO:0000313" key="2">
    <source>
        <dbReference type="Proteomes" id="UP001186974"/>
    </source>
</evidence>
<evidence type="ECO:0000313" key="1">
    <source>
        <dbReference type="EMBL" id="KAK3063770.1"/>
    </source>
</evidence>
<gene>
    <name evidence="1" type="ORF">LTS18_012896</name>
</gene>
<feature type="non-terminal residue" evidence="1">
    <location>
        <position position="143"/>
    </location>
</feature>
<accession>A0ACC3D9A8</accession>
<sequence length="143" mass="16510">MKGVSLPTISLSSSKDDKTQIVYQPPSHIEQRRKAREQAQFGPLGDKSHLYSSRFEGGEFPDPIEDSPPYYFLITTYFSYLVLIAFGHIRDFFGKRFRPERYQHLSAKNGYAALNSDFDNFYVRRLKMRINDCFARPTTGVPG</sequence>